<gene>
    <name evidence="2" type="ORF">ACFP3V_15345</name>
</gene>
<reference evidence="3" key="1">
    <citation type="journal article" date="2019" name="Int. J. Syst. Evol. Microbiol.">
        <title>The Global Catalogue of Microorganisms (GCM) 10K type strain sequencing project: providing services to taxonomists for standard genome sequencing and annotation.</title>
        <authorList>
            <consortium name="The Broad Institute Genomics Platform"/>
            <consortium name="The Broad Institute Genome Sequencing Center for Infectious Disease"/>
            <person name="Wu L."/>
            <person name="Ma J."/>
        </authorList>
    </citation>
    <scope>NUCLEOTIDE SEQUENCE [LARGE SCALE GENOMIC DNA]</scope>
    <source>
        <strain evidence="3">JCM 4816</strain>
    </source>
</reference>
<dbReference type="InterPro" id="IPR036390">
    <property type="entry name" value="WH_DNA-bd_sf"/>
</dbReference>
<dbReference type="InterPro" id="IPR051797">
    <property type="entry name" value="TrmB-like"/>
</dbReference>
<proteinExistence type="predicted"/>
<comment type="caution">
    <text evidence="2">The sequence shown here is derived from an EMBL/GenBank/DDBJ whole genome shotgun (WGS) entry which is preliminary data.</text>
</comment>
<dbReference type="RefSeq" id="WP_380583616.1">
    <property type="nucleotide sequence ID" value="NZ_JBHSQJ010000062.1"/>
</dbReference>
<dbReference type="InterPro" id="IPR000792">
    <property type="entry name" value="Tscrpt_reg_LuxR_C"/>
</dbReference>
<dbReference type="PANTHER" id="PTHR34293">
    <property type="entry name" value="HTH-TYPE TRANSCRIPTIONAL REGULATOR TRMBL2"/>
    <property type="match status" value="1"/>
</dbReference>
<keyword evidence="3" id="KW-1185">Reference proteome</keyword>
<dbReference type="InterPro" id="IPR016032">
    <property type="entry name" value="Sig_transdc_resp-reg_C-effctor"/>
</dbReference>
<dbReference type="SMART" id="SM00421">
    <property type="entry name" value="HTH_LUXR"/>
    <property type="match status" value="1"/>
</dbReference>
<evidence type="ECO:0000259" key="1">
    <source>
        <dbReference type="SMART" id="SM00421"/>
    </source>
</evidence>
<dbReference type="EMBL" id="JBHSQJ010000062">
    <property type="protein sequence ID" value="MFC5908584.1"/>
    <property type="molecule type" value="Genomic_DNA"/>
</dbReference>
<name>A0ABW1G4L8_9ACTN</name>
<evidence type="ECO:0000313" key="3">
    <source>
        <dbReference type="Proteomes" id="UP001596174"/>
    </source>
</evidence>
<feature type="domain" description="HTH luxR-type" evidence="1">
    <location>
        <begin position="268"/>
        <end position="325"/>
    </location>
</feature>
<dbReference type="InterPro" id="IPR002831">
    <property type="entry name" value="Tscrpt_reg_TrmB_N"/>
</dbReference>
<evidence type="ECO:0000313" key="2">
    <source>
        <dbReference type="EMBL" id="MFC5908584.1"/>
    </source>
</evidence>
<dbReference type="InterPro" id="IPR036388">
    <property type="entry name" value="WH-like_DNA-bd_sf"/>
</dbReference>
<dbReference type="Pfam" id="PF01978">
    <property type="entry name" value="TrmB"/>
    <property type="match status" value="1"/>
</dbReference>
<dbReference type="Proteomes" id="UP001596174">
    <property type="component" value="Unassembled WGS sequence"/>
</dbReference>
<dbReference type="PANTHER" id="PTHR34293:SF1">
    <property type="entry name" value="HTH-TYPE TRANSCRIPTIONAL REGULATOR TRMBL2"/>
    <property type="match status" value="1"/>
</dbReference>
<sequence>MLQFVGLDATDEQIYRALVDVGAASVGQLTERLHLPEDAVLRSLTSLQRQGLAAPSATVPGQYLAAPPTTALGPLLTQRRHELRQAELEVELLAHAYRRNGTEYPGHELVEIVTGVENLARRFAQVQLGAQHELLALVTEDPVAVPPEQNDAEPLALSRGVAHRVVLTRASLERPGGFSRLATALRQGEQVRIADAVPTKLIVADRSIAMVPLQPLADVAARPAESGALLVRAPGLVEALVALFEQTWRQSTPVHLDELTDRPVPDEADQPDKTDLQILSMLLVGMTDASVAKQLDLGLRTVQRRVKRLLDLAGVTTRMQLGWYAYERGWVAR</sequence>
<organism evidence="2 3">
    <name type="scientific">Streptacidiphilus monticola</name>
    <dbReference type="NCBI Taxonomy" id="2161674"/>
    <lineage>
        <taxon>Bacteria</taxon>
        <taxon>Bacillati</taxon>
        <taxon>Actinomycetota</taxon>
        <taxon>Actinomycetes</taxon>
        <taxon>Kitasatosporales</taxon>
        <taxon>Streptomycetaceae</taxon>
        <taxon>Streptacidiphilus</taxon>
    </lineage>
</organism>
<dbReference type="Gene3D" id="1.10.10.10">
    <property type="entry name" value="Winged helix-like DNA-binding domain superfamily/Winged helix DNA-binding domain"/>
    <property type="match status" value="2"/>
</dbReference>
<protein>
    <submittedName>
        <fullName evidence="2">Helix-turn-helix domain-containing protein</fullName>
    </submittedName>
</protein>
<accession>A0ABW1G4L8</accession>
<dbReference type="SUPFAM" id="SSF46785">
    <property type="entry name" value="Winged helix' DNA-binding domain"/>
    <property type="match status" value="1"/>
</dbReference>
<dbReference type="SUPFAM" id="SSF46894">
    <property type="entry name" value="C-terminal effector domain of the bipartite response regulators"/>
    <property type="match status" value="1"/>
</dbReference>